<reference evidence="4 5" key="3">
    <citation type="submission" date="2020-02" db="EMBL/GenBank/DDBJ databases">
        <title>Sequencing the genomes of 1000 actinobacteria strains.</title>
        <authorList>
            <person name="Klenk H.-P."/>
        </authorList>
    </citation>
    <scope>NUCLEOTIDE SEQUENCE [LARGE SCALE GENOMIC DNA]</scope>
    <source>
        <strain evidence="4 5">DSM 45201</strain>
    </source>
</reference>
<sequence length="330" mass="33809">MPSRRLLAVLLVGAAGVGGLAGCRTSPDVAAYVGDEQVTVAELDDAVDTRLADPAIAAYAAGDEVGYTRQVLSLQVGAELHDEVARRWGVEVSDADVRERIAELLGGADPEAVFAQVAQQQGANEADVVENVRQQLVRQRAAVAAGLAEPSEEALREQYEQVRAGLAQVQLGLVTVPDQATADAVLAQLTADPAGYPALAAQYAGPNTLPQIEARAPADLPPVLAEPIATTPPGQGFTLPLPEAGGVVVGFVRDVAVLTFEEVRPQLAEQAAAAAAEAGAALVTEVRDDLDLVVNPRFGVLEDGRVVAADGGVVQLLGDAGDDAAGVAGD</sequence>
<dbReference type="PANTHER" id="PTHR47245">
    <property type="entry name" value="PEPTIDYLPROLYL ISOMERASE"/>
    <property type="match status" value="1"/>
</dbReference>
<keyword evidence="1" id="KW-0732">Signal</keyword>
<dbReference type="EMBL" id="JAAMPA010000001">
    <property type="protein sequence ID" value="NIH65921.1"/>
    <property type="molecule type" value="Genomic_DNA"/>
</dbReference>
<reference evidence="3" key="4">
    <citation type="submission" date="2024-05" db="EMBL/GenBank/DDBJ databases">
        <authorList>
            <person name="Sun Q."/>
            <person name="Zhou Y."/>
        </authorList>
    </citation>
    <scope>NUCLEOTIDE SEQUENCE</scope>
    <source>
        <strain evidence="3">CGMCC 4.5581</strain>
    </source>
</reference>
<keyword evidence="4" id="KW-0413">Isomerase</keyword>
<feature type="domain" description="PpiC" evidence="2">
    <location>
        <begin position="150"/>
        <end position="265"/>
    </location>
</feature>
<keyword evidence="6" id="KW-1185">Reference proteome</keyword>
<dbReference type="Proteomes" id="UP000552836">
    <property type="component" value="Unassembled WGS sequence"/>
</dbReference>
<feature type="signal peptide" evidence="1">
    <location>
        <begin position="1"/>
        <end position="21"/>
    </location>
</feature>
<dbReference type="InterPro" id="IPR000297">
    <property type="entry name" value="PPIase_PpiC"/>
</dbReference>
<reference evidence="3" key="1">
    <citation type="journal article" date="2014" name="Int. J. Syst. Evol. Microbiol.">
        <title>Complete genome of a new Firmicutes species belonging to the dominant human colonic microbiota ('Ruminococcus bicirculans') reveals two chromosomes and a selective capacity to utilize plant glucans.</title>
        <authorList>
            <consortium name="NISC Comparative Sequencing Program"/>
            <person name="Wegmann U."/>
            <person name="Louis P."/>
            <person name="Goesmann A."/>
            <person name="Henrissat B."/>
            <person name="Duncan S.H."/>
            <person name="Flint H.J."/>
        </authorList>
    </citation>
    <scope>NUCLEOTIDE SEQUENCE</scope>
    <source>
        <strain evidence="3">CGMCC 4.5581</strain>
    </source>
</reference>
<evidence type="ECO:0000256" key="1">
    <source>
        <dbReference type="SAM" id="SignalP"/>
    </source>
</evidence>
<dbReference type="PANTHER" id="PTHR47245:SF2">
    <property type="entry name" value="PEPTIDYL-PROLYL CIS-TRANS ISOMERASE HP_0175-RELATED"/>
    <property type="match status" value="1"/>
</dbReference>
<accession>A0A846LFD0</accession>
<dbReference type="Pfam" id="PF13145">
    <property type="entry name" value="Rotamase_2"/>
    <property type="match status" value="1"/>
</dbReference>
<evidence type="ECO:0000313" key="3">
    <source>
        <dbReference type="EMBL" id="GGL68100.1"/>
    </source>
</evidence>
<dbReference type="SUPFAM" id="SSF109998">
    <property type="entry name" value="Triger factor/SurA peptide-binding domain-like"/>
    <property type="match status" value="1"/>
</dbReference>
<reference evidence="6" key="2">
    <citation type="journal article" date="2019" name="Int. J. Syst. Evol. Microbiol.">
        <title>The Global Catalogue of Microorganisms (GCM) 10K type strain sequencing project: providing services to taxonomists for standard genome sequencing and annotation.</title>
        <authorList>
            <consortium name="The Broad Institute Genomics Platform"/>
            <consortium name="The Broad Institute Genome Sequencing Center for Infectious Disease"/>
            <person name="Wu L."/>
            <person name="Ma J."/>
        </authorList>
    </citation>
    <scope>NUCLEOTIDE SEQUENCE [LARGE SCALE GENOMIC DNA]</scope>
    <source>
        <strain evidence="6">CGMCC 4.5581</strain>
    </source>
</reference>
<dbReference type="AlphaFoldDB" id="A0A846LFD0"/>
<dbReference type="EMBL" id="BMMI01000004">
    <property type="protein sequence ID" value="GGL68100.1"/>
    <property type="molecule type" value="Genomic_DNA"/>
</dbReference>
<dbReference type="PROSITE" id="PS51257">
    <property type="entry name" value="PROKAR_LIPOPROTEIN"/>
    <property type="match status" value="1"/>
</dbReference>
<evidence type="ECO:0000313" key="4">
    <source>
        <dbReference type="EMBL" id="NIH65921.1"/>
    </source>
</evidence>
<name>A0A846LFD0_9ACTN</name>
<organism evidence="4 5">
    <name type="scientific">Modestobacter marinus</name>
    <dbReference type="NCBI Taxonomy" id="477641"/>
    <lineage>
        <taxon>Bacteria</taxon>
        <taxon>Bacillati</taxon>
        <taxon>Actinomycetota</taxon>
        <taxon>Actinomycetes</taxon>
        <taxon>Geodermatophilales</taxon>
        <taxon>Geodermatophilaceae</taxon>
        <taxon>Modestobacter</taxon>
    </lineage>
</organism>
<evidence type="ECO:0000313" key="5">
    <source>
        <dbReference type="Proteomes" id="UP000552836"/>
    </source>
</evidence>
<dbReference type="RefSeq" id="WP_166753590.1">
    <property type="nucleotide sequence ID" value="NZ_BAABJU010000021.1"/>
</dbReference>
<dbReference type="Pfam" id="PF13624">
    <property type="entry name" value="SurA_N_3"/>
    <property type="match status" value="1"/>
</dbReference>
<evidence type="ECO:0000259" key="2">
    <source>
        <dbReference type="Pfam" id="PF13145"/>
    </source>
</evidence>
<dbReference type="EC" id="5.2.1.8" evidence="4"/>
<dbReference type="InterPro" id="IPR050245">
    <property type="entry name" value="PrsA_foldase"/>
</dbReference>
<dbReference type="GO" id="GO:0003755">
    <property type="term" value="F:peptidyl-prolyl cis-trans isomerase activity"/>
    <property type="evidence" value="ECO:0007669"/>
    <property type="project" value="UniProtKB-EC"/>
</dbReference>
<feature type="chain" id="PRO_5039466641" evidence="1">
    <location>
        <begin position="22"/>
        <end position="330"/>
    </location>
</feature>
<dbReference type="Proteomes" id="UP000648663">
    <property type="component" value="Unassembled WGS sequence"/>
</dbReference>
<proteinExistence type="predicted"/>
<protein>
    <submittedName>
        <fullName evidence="4">Peptidyl-prolyl cis-trans isomerase SurA</fullName>
        <ecNumber evidence="4">5.2.1.8</ecNumber>
    </submittedName>
</protein>
<dbReference type="Gene3D" id="1.10.4030.10">
    <property type="entry name" value="Porin chaperone SurA, peptide-binding domain"/>
    <property type="match status" value="1"/>
</dbReference>
<gene>
    <name evidence="4" type="ORF">FB380_000367</name>
    <name evidence="3" type="ORF">GCM10011589_25600</name>
</gene>
<dbReference type="InterPro" id="IPR027304">
    <property type="entry name" value="Trigger_fact/SurA_dom_sf"/>
</dbReference>
<comment type="caution">
    <text evidence="4">The sequence shown here is derived from an EMBL/GenBank/DDBJ whole genome shotgun (WGS) entry which is preliminary data.</text>
</comment>
<evidence type="ECO:0000313" key="6">
    <source>
        <dbReference type="Proteomes" id="UP000648663"/>
    </source>
</evidence>